<organism evidence="1 2">
    <name type="scientific">Streptococcus cuniculi</name>
    <dbReference type="NCBI Taxonomy" id="1432788"/>
    <lineage>
        <taxon>Bacteria</taxon>
        <taxon>Bacillati</taxon>
        <taxon>Bacillota</taxon>
        <taxon>Bacilli</taxon>
        <taxon>Lactobacillales</taxon>
        <taxon>Streptococcaceae</taxon>
        <taxon>Streptococcus</taxon>
    </lineage>
</organism>
<reference evidence="2" key="1">
    <citation type="submission" date="2016-12" db="EMBL/GenBank/DDBJ databases">
        <authorList>
            <person name="Gulvik C.A."/>
        </authorList>
    </citation>
    <scope>NUCLEOTIDE SEQUENCE [LARGE SCALE GENOMIC DNA]</scope>
    <source>
        <strain evidence="2">NED12-00049-6B</strain>
    </source>
</reference>
<protein>
    <recommendedName>
        <fullName evidence="3">DUF1433 domain-containing protein</fullName>
    </recommendedName>
</protein>
<evidence type="ECO:0008006" key="3">
    <source>
        <dbReference type="Google" id="ProtNLM"/>
    </source>
</evidence>
<comment type="caution">
    <text evidence="1">The sequence shown here is derived from an EMBL/GenBank/DDBJ whole genome shotgun (WGS) entry which is preliminary data.</text>
</comment>
<dbReference type="Proteomes" id="UP000186890">
    <property type="component" value="Unassembled WGS sequence"/>
</dbReference>
<dbReference type="AlphaFoldDB" id="A0A1Q8E7D1"/>
<name>A0A1Q8E7D1_9STRE</name>
<evidence type="ECO:0000313" key="1">
    <source>
        <dbReference type="EMBL" id="OLF47696.1"/>
    </source>
</evidence>
<dbReference type="EMBL" id="MSJM01000005">
    <property type="protein sequence ID" value="OLF47696.1"/>
    <property type="molecule type" value="Genomic_DNA"/>
</dbReference>
<evidence type="ECO:0000313" key="2">
    <source>
        <dbReference type="Proteomes" id="UP000186890"/>
    </source>
</evidence>
<sequence length="132" mass="15104">MKKKLLILIVVIGGLLMALRLNGEIQKQKEEQRNREYEVSLVKALKNTYRDIEEIRMSSPVYAKPPGDWSCYVEIEFSDEEKVGYHLGHSLTDERNGSAVAHPNVVDILDNYYGITHQQVRVIFSNGEKGIQ</sequence>
<accession>A0A1Q8E7D1</accession>
<dbReference type="OrthoDB" id="2228839at2"/>
<gene>
    <name evidence="1" type="ORF">BU202_06605</name>
</gene>
<dbReference type="RefSeq" id="WP_075105003.1">
    <property type="nucleotide sequence ID" value="NZ_MSJM01000005.1"/>
</dbReference>
<proteinExistence type="predicted"/>
<keyword evidence="2" id="KW-1185">Reference proteome</keyword>